<dbReference type="RefSeq" id="WP_165590769.1">
    <property type="nucleotide sequence ID" value="NZ_CYUD01000006.1"/>
</dbReference>
<accession>A0A0P1IAK5</accession>
<dbReference type="EMBL" id="CYUD01000006">
    <property type="protein sequence ID" value="CUK01790.1"/>
    <property type="molecule type" value="Genomic_DNA"/>
</dbReference>
<gene>
    <name evidence="1" type="ORF">RUE5091_02295</name>
</gene>
<proteinExistence type="predicted"/>
<keyword evidence="2" id="KW-1185">Reference proteome</keyword>
<organism evidence="1 2">
    <name type="scientific">Ruegeria denitrificans</name>
    <dbReference type="NCBI Taxonomy" id="1715692"/>
    <lineage>
        <taxon>Bacteria</taxon>
        <taxon>Pseudomonadati</taxon>
        <taxon>Pseudomonadota</taxon>
        <taxon>Alphaproteobacteria</taxon>
        <taxon>Rhodobacterales</taxon>
        <taxon>Roseobacteraceae</taxon>
        <taxon>Ruegeria</taxon>
    </lineage>
</organism>
<evidence type="ECO:0000313" key="2">
    <source>
        <dbReference type="Proteomes" id="UP000051260"/>
    </source>
</evidence>
<protein>
    <submittedName>
        <fullName evidence="1">Uncharacterized protein</fullName>
    </submittedName>
</protein>
<reference evidence="2" key="1">
    <citation type="submission" date="2015-09" db="EMBL/GenBank/DDBJ databases">
        <authorList>
            <person name="Rodrigo-Torres L."/>
            <person name="Arahal D.R."/>
        </authorList>
    </citation>
    <scope>NUCLEOTIDE SEQUENCE [LARGE SCALE GENOMIC DNA]</scope>
    <source>
        <strain evidence="2">CECT 5091</strain>
    </source>
</reference>
<dbReference type="STRING" id="1715692.RUE5091_02295"/>
<evidence type="ECO:0000313" key="1">
    <source>
        <dbReference type="EMBL" id="CUK01790.1"/>
    </source>
</evidence>
<sequence>MSDETTEEEIPIFVICETSVNGQLREIEGKEITVKPNKIFVLTISVEDVER</sequence>
<dbReference type="Proteomes" id="UP000051260">
    <property type="component" value="Unassembled WGS sequence"/>
</dbReference>
<name>A0A0P1IAK5_9RHOB</name>
<dbReference type="AlphaFoldDB" id="A0A0P1IAK5"/>